<evidence type="ECO:0000256" key="2">
    <source>
        <dbReference type="SAM" id="Phobius"/>
    </source>
</evidence>
<feature type="transmembrane region" description="Helical" evidence="2">
    <location>
        <begin position="12"/>
        <end position="34"/>
    </location>
</feature>
<organism evidence="3 4">
    <name type="scientific">Prosthecochloris aestuarii (strain DSM 271 / SK 413)</name>
    <dbReference type="NCBI Taxonomy" id="290512"/>
    <lineage>
        <taxon>Bacteria</taxon>
        <taxon>Pseudomonadati</taxon>
        <taxon>Chlorobiota</taxon>
        <taxon>Chlorobiia</taxon>
        <taxon>Chlorobiales</taxon>
        <taxon>Chlorobiaceae</taxon>
        <taxon>Prosthecochloris</taxon>
    </lineage>
</organism>
<dbReference type="HOGENOM" id="CLU_507995_0_0_10"/>
<keyword evidence="2" id="KW-0812">Transmembrane</keyword>
<dbReference type="STRING" id="290512.Paes_1059"/>
<dbReference type="KEGG" id="paa:Paes_1059"/>
<dbReference type="RefSeq" id="WP_012505633.1">
    <property type="nucleotide sequence ID" value="NC_011059.1"/>
</dbReference>
<dbReference type="eggNOG" id="ENOG502ZBZA">
    <property type="taxonomic scope" value="Bacteria"/>
</dbReference>
<proteinExistence type="predicted"/>
<dbReference type="Proteomes" id="UP000002725">
    <property type="component" value="Chromosome"/>
</dbReference>
<evidence type="ECO:0000313" key="3">
    <source>
        <dbReference type="EMBL" id="ACF46096.1"/>
    </source>
</evidence>
<keyword evidence="2" id="KW-1133">Transmembrane helix</keyword>
<gene>
    <name evidence="3" type="ordered locus">Paes_1059</name>
</gene>
<sequence length="546" mass="61406">MKMTNSKKKNLAPTWYLVTNHLNLLYMMAAGLVMEPLEFRGKHYIDSLSTIPGWIPLFRSDIPARALDQATSERKHLRPCVVSLDLSGVSAPVQVLSREGKVRCANFPNLRLGKEGIGIFVRAPLPLTLFSHIYFDSDEDQQIFETAAKDVSNVELTPYRLKVEESLFRNEIDVTWPPNFPRQNTRQKKPDSQQGMLPGLEKDGPHVLGLQIDYPRISEQALGGVLAMLYHCANRSELGVKVFQLITESTQAADESSIQDPVLAELPNWLNGGCIPAHSNTPTRLFWGVVNALAQEENSLEQQPVDMVLAYLGAQLTQLTDETNKSRLERLIEDMQALLGLGGGTITDLFERNKGSLSRPLLLFCLREHCKDLLEFSHPLLSDSEYLLSGILFGVRDGWLRLPYEMRNQALSAYIMSRMTDVAHQKKGDVFSGPKTPSPQPLRAIFPSARELWHPIQEKAAIEIVKVSKWQDCLETIIASADGFPLDEPKQESGKYIFSGETTSTIKIKQEVFLKHLGEWPPMEMELEAKVRNDLNFMKIEGIGQV</sequence>
<protein>
    <submittedName>
        <fullName evidence="3">Uncharacterized protein</fullName>
    </submittedName>
</protein>
<dbReference type="EMBL" id="CP001108">
    <property type="protein sequence ID" value="ACF46096.1"/>
    <property type="molecule type" value="Genomic_DNA"/>
</dbReference>
<name>B4S7Q9_PROA2</name>
<keyword evidence="2" id="KW-0472">Membrane</keyword>
<reference evidence="3" key="1">
    <citation type="submission" date="2008-06" db="EMBL/GenBank/DDBJ databases">
        <title>Complete sequence of chromosome of Prosthecochloris aestuarii DSM 271.</title>
        <authorList>
            <consortium name="US DOE Joint Genome Institute"/>
            <person name="Lucas S."/>
            <person name="Copeland A."/>
            <person name="Lapidus A."/>
            <person name="Glavina del Rio T."/>
            <person name="Dalin E."/>
            <person name="Tice H."/>
            <person name="Bruce D."/>
            <person name="Goodwin L."/>
            <person name="Pitluck S."/>
            <person name="Schmutz J."/>
            <person name="Larimer F."/>
            <person name="Land M."/>
            <person name="Hauser L."/>
            <person name="Kyrpides N."/>
            <person name="Anderson I."/>
            <person name="Liu Z."/>
            <person name="Li T."/>
            <person name="Zhao F."/>
            <person name="Overmann J."/>
            <person name="Bryant D.A."/>
            <person name="Richardson P."/>
        </authorList>
    </citation>
    <scope>NUCLEOTIDE SEQUENCE [LARGE SCALE GENOMIC DNA]</scope>
    <source>
        <strain evidence="3">DSM 271</strain>
    </source>
</reference>
<keyword evidence="4" id="KW-1185">Reference proteome</keyword>
<evidence type="ECO:0000313" key="4">
    <source>
        <dbReference type="Proteomes" id="UP000002725"/>
    </source>
</evidence>
<evidence type="ECO:0000256" key="1">
    <source>
        <dbReference type="SAM" id="MobiDB-lite"/>
    </source>
</evidence>
<accession>B4S7Q9</accession>
<feature type="region of interest" description="Disordered" evidence="1">
    <location>
        <begin position="178"/>
        <end position="203"/>
    </location>
</feature>
<dbReference type="AlphaFoldDB" id="B4S7Q9"/>